<sequence>MEVYNLNWRAHSPCQLTGDSAAHPIADNKLAARGSEVSSRGLSTSTLLSPSNGACDWLLDRLVPGLLSPYAHCACPASSPVCPANLTLHGAGLNASLLAGTRPTVSNEDVLSAASSIVLGSRVGGGRSEEPIGSEGVDDVSLPIVSSGQSQCFLNGLAGRIAEMTTAPIVGDCNGSFVNLETEHGAVLSDSTKRALLSYQLMQVEAVHACKTGQFVGPDSQKATTEALDTAVSTAVSTGLLTDAATAEINRNLDLLTRKVTELAIEGWYHYFVSSSPS</sequence>
<reference evidence="1" key="1">
    <citation type="submission" date="2018-11" db="EMBL/GenBank/DDBJ databases">
        <authorList>
            <consortium name="Pathogen Informatics"/>
        </authorList>
    </citation>
    <scope>NUCLEOTIDE SEQUENCE</scope>
</reference>
<protein>
    <submittedName>
        <fullName evidence="1">Uncharacterized protein</fullName>
    </submittedName>
</protein>
<keyword evidence="2" id="KW-1185">Reference proteome</keyword>
<organism evidence="1 2">
    <name type="scientific">Protopolystoma xenopodis</name>
    <dbReference type="NCBI Taxonomy" id="117903"/>
    <lineage>
        <taxon>Eukaryota</taxon>
        <taxon>Metazoa</taxon>
        <taxon>Spiralia</taxon>
        <taxon>Lophotrochozoa</taxon>
        <taxon>Platyhelminthes</taxon>
        <taxon>Monogenea</taxon>
        <taxon>Polyopisthocotylea</taxon>
        <taxon>Polystomatidea</taxon>
        <taxon>Polystomatidae</taxon>
        <taxon>Protopolystoma</taxon>
    </lineage>
</organism>
<proteinExistence type="predicted"/>
<evidence type="ECO:0000313" key="2">
    <source>
        <dbReference type="Proteomes" id="UP000784294"/>
    </source>
</evidence>
<dbReference type="AlphaFoldDB" id="A0A3S5BCG5"/>
<dbReference type="Proteomes" id="UP000784294">
    <property type="component" value="Unassembled WGS sequence"/>
</dbReference>
<evidence type="ECO:0000313" key="1">
    <source>
        <dbReference type="EMBL" id="VEL42843.1"/>
    </source>
</evidence>
<gene>
    <name evidence="1" type="ORF">PXEA_LOCUS36283</name>
</gene>
<name>A0A3S5BCG5_9PLAT</name>
<accession>A0A3S5BCG5</accession>
<comment type="caution">
    <text evidence="1">The sequence shown here is derived from an EMBL/GenBank/DDBJ whole genome shotgun (WGS) entry which is preliminary data.</text>
</comment>
<dbReference type="EMBL" id="CAAALY010277021">
    <property type="protein sequence ID" value="VEL42843.1"/>
    <property type="molecule type" value="Genomic_DNA"/>
</dbReference>